<accession>A0A931E3R4</accession>
<dbReference type="Proteomes" id="UP000628448">
    <property type="component" value="Unassembled WGS sequence"/>
</dbReference>
<organism evidence="1 2">
    <name type="scientific">Panacibacter microcysteis</name>
    <dbReference type="NCBI Taxonomy" id="2793269"/>
    <lineage>
        <taxon>Bacteria</taxon>
        <taxon>Pseudomonadati</taxon>
        <taxon>Bacteroidota</taxon>
        <taxon>Chitinophagia</taxon>
        <taxon>Chitinophagales</taxon>
        <taxon>Chitinophagaceae</taxon>
        <taxon>Panacibacter</taxon>
    </lineage>
</organism>
<dbReference type="SUPFAM" id="SSF53756">
    <property type="entry name" value="UDP-Glycosyltransferase/glycogen phosphorylase"/>
    <property type="match status" value="1"/>
</dbReference>
<keyword evidence="2" id="KW-1185">Reference proteome</keyword>
<evidence type="ECO:0000313" key="1">
    <source>
        <dbReference type="EMBL" id="MBG9377070.1"/>
    </source>
</evidence>
<sequence>MTKILFICGALEYGCNGVGDYTRRLAAELIKQGLSTAIVAWHDNHVTAFIDGVQEEDKTTVPVLRIPASYTTAQKIKRASKWINDFDPDWCSVQFVPFAYHKKGLPFNLAAEFISAAGKRKWQIMFHELWVGMSTQSTLKEHYWGVLQKKLIKRFIAQLQPSVIHTQTGLYKFQLDKLGYQAGILPLFPNISVTDEDVTPLYHPANNIDITVVVFGNIHHGAPAATLAQEAADFAADNNKKLQLYLIGHSGAEKEKWIAAWQQHNIPVKSFGEQSPHYISFLFKHASVGISTTPLLLIEKSGSVAAMREHGLPVICAARPWQIKQPINFQPPPGIMEYKKGNLGALLQKDIPTVQQKNLADISKEFMQTILSAN</sequence>
<evidence type="ECO:0000313" key="2">
    <source>
        <dbReference type="Proteomes" id="UP000628448"/>
    </source>
</evidence>
<gene>
    <name evidence="1" type="ORF">I5907_12570</name>
</gene>
<proteinExistence type="predicted"/>
<dbReference type="AlphaFoldDB" id="A0A931E3R4"/>
<reference evidence="1" key="1">
    <citation type="submission" date="2020-11" db="EMBL/GenBank/DDBJ databases">
        <title>Bacterial whole genome sequence for Panacibacter sp. DH6.</title>
        <authorList>
            <person name="Le V."/>
            <person name="Ko S."/>
            <person name="Ahn C.-Y."/>
            <person name="Oh H.-M."/>
        </authorList>
    </citation>
    <scope>NUCLEOTIDE SEQUENCE</scope>
    <source>
        <strain evidence="1">DH6</strain>
    </source>
</reference>
<dbReference type="EMBL" id="JADWYR010000002">
    <property type="protein sequence ID" value="MBG9377070.1"/>
    <property type="molecule type" value="Genomic_DNA"/>
</dbReference>
<protein>
    <submittedName>
        <fullName evidence="1">Uncharacterized protein</fullName>
    </submittedName>
</protein>
<name>A0A931E3R4_9BACT</name>
<dbReference type="RefSeq" id="WP_196991171.1">
    <property type="nucleotide sequence ID" value="NZ_JADWYR010000002.1"/>
</dbReference>
<comment type="caution">
    <text evidence="1">The sequence shown here is derived from an EMBL/GenBank/DDBJ whole genome shotgun (WGS) entry which is preliminary data.</text>
</comment>